<dbReference type="GO" id="GO:0043048">
    <property type="term" value="P:dolichyl monophosphate biosynthetic process"/>
    <property type="evidence" value="ECO:0007669"/>
    <property type="project" value="TreeGrafter"/>
</dbReference>
<feature type="non-terminal residue" evidence="11">
    <location>
        <position position="242"/>
    </location>
</feature>
<reference evidence="11 12" key="1">
    <citation type="journal article" date="2016" name="Proc. Natl. Acad. Sci. U.S.A.">
        <title>Comparative genomics of biotechnologically important yeasts.</title>
        <authorList>
            <person name="Riley R."/>
            <person name="Haridas S."/>
            <person name="Wolfe K.H."/>
            <person name="Lopes M.R."/>
            <person name="Hittinger C.T."/>
            <person name="Goeker M."/>
            <person name="Salamov A.A."/>
            <person name="Wisecaver J.H."/>
            <person name="Long T.M."/>
            <person name="Calvey C.H."/>
            <person name="Aerts A.L."/>
            <person name="Barry K.W."/>
            <person name="Choi C."/>
            <person name="Clum A."/>
            <person name="Coughlan A.Y."/>
            <person name="Deshpande S."/>
            <person name="Douglass A.P."/>
            <person name="Hanson S.J."/>
            <person name="Klenk H.-P."/>
            <person name="LaButti K.M."/>
            <person name="Lapidus A."/>
            <person name="Lindquist E.A."/>
            <person name="Lipzen A.M."/>
            <person name="Meier-Kolthoff J.P."/>
            <person name="Ohm R.A."/>
            <person name="Otillar R.P."/>
            <person name="Pangilinan J.L."/>
            <person name="Peng Y."/>
            <person name="Rokas A."/>
            <person name="Rosa C.A."/>
            <person name="Scheuner C."/>
            <person name="Sibirny A.A."/>
            <person name="Slot J.C."/>
            <person name="Stielow J.B."/>
            <person name="Sun H."/>
            <person name="Kurtzman C.P."/>
            <person name="Blackwell M."/>
            <person name="Grigoriev I.V."/>
            <person name="Jeffries T.W."/>
        </authorList>
    </citation>
    <scope>NUCLEOTIDE SEQUENCE [LARGE SCALE GENOMIC DNA]</scope>
    <source>
        <strain evidence="11 12">DSM 6958</strain>
    </source>
</reference>
<evidence type="ECO:0000256" key="7">
    <source>
        <dbReference type="ARBA" id="ARBA00022824"/>
    </source>
</evidence>
<keyword evidence="5 10" id="KW-0812">Transmembrane</keyword>
<dbReference type="EC" id="2.7.1.108" evidence="3"/>
<protein>
    <recommendedName>
        <fullName evidence="3">dolichol kinase</fullName>
        <ecNumber evidence="3">2.7.1.108</ecNumber>
    </recommendedName>
</protein>
<dbReference type="PANTHER" id="PTHR13205:SF15">
    <property type="entry name" value="DOLICHOL KINASE"/>
    <property type="match status" value="1"/>
</dbReference>
<gene>
    <name evidence="11" type="ORF">NADFUDRAFT_11749</name>
</gene>
<feature type="transmembrane region" description="Helical" evidence="10">
    <location>
        <begin position="38"/>
        <end position="54"/>
    </location>
</feature>
<dbReference type="GO" id="GO:0005789">
    <property type="term" value="C:endoplasmic reticulum membrane"/>
    <property type="evidence" value="ECO:0007669"/>
    <property type="project" value="UniProtKB-SubCell"/>
</dbReference>
<comment type="subcellular location">
    <subcellularLocation>
        <location evidence="1">Endoplasmic reticulum membrane</location>
        <topology evidence="1">Multi-pass membrane protein</topology>
    </subcellularLocation>
</comment>
<dbReference type="GO" id="GO:0004168">
    <property type="term" value="F:dolichol kinase activity"/>
    <property type="evidence" value="ECO:0007669"/>
    <property type="project" value="UniProtKB-EC"/>
</dbReference>
<keyword evidence="6" id="KW-0418">Kinase</keyword>
<sequence>LDSKVIPTIMYWIILLALFIPLIHSARSYMPLDLRRKSWHFLVVILFLPTLAITPSFSRLALGGAITLFLLMEFIRATTIPPIGKFLHDSLSMYTDARDTCGPIIVSHIFLILGIALPVLLNGSTPSPAGVICLGLGDSTASLIGRRFGRHKWPNSSKSIEGTLAMVIAMMLGIYLAKSTLNFSLTVNLHDDVDDILVVNNTYSSLDNVGLPQILTVTVLTSLLEGIGEINDNIIVPLYMWI</sequence>
<comment type="similarity">
    <text evidence="2">Belongs to the polyprenol kinase family.</text>
</comment>
<evidence type="ECO:0000313" key="12">
    <source>
        <dbReference type="Proteomes" id="UP000095009"/>
    </source>
</evidence>
<evidence type="ECO:0000256" key="4">
    <source>
        <dbReference type="ARBA" id="ARBA00022679"/>
    </source>
</evidence>
<feature type="transmembrane region" description="Helical" evidence="10">
    <location>
        <begin position="6"/>
        <end position="26"/>
    </location>
</feature>
<feature type="non-terminal residue" evidence="11">
    <location>
        <position position="1"/>
    </location>
</feature>
<evidence type="ECO:0000256" key="5">
    <source>
        <dbReference type="ARBA" id="ARBA00022692"/>
    </source>
</evidence>
<organism evidence="11 12">
    <name type="scientific">Nadsonia fulvescens var. elongata DSM 6958</name>
    <dbReference type="NCBI Taxonomy" id="857566"/>
    <lineage>
        <taxon>Eukaryota</taxon>
        <taxon>Fungi</taxon>
        <taxon>Dikarya</taxon>
        <taxon>Ascomycota</taxon>
        <taxon>Saccharomycotina</taxon>
        <taxon>Dipodascomycetes</taxon>
        <taxon>Dipodascales</taxon>
        <taxon>Dipodascales incertae sedis</taxon>
        <taxon>Nadsonia</taxon>
    </lineage>
</organism>
<keyword evidence="12" id="KW-1185">Reference proteome</keyword>
<dbReference type="Proteomes" id="UP000095009">
    <property type="component" value="Unassembled WGS sequence"/>
</dbReference>
<evidence type="ECO:0000256" key="3">
    <source>
        <dbReference type="ARBA" id="ARBA00012132"/>
    </source>
</evidence>
<evidence type="ECO:0000256" key="1">
    <source>
        <dbReference type="ARBA" id="ARBA00004477"/>
    </source>
</evidence>
<keyword evidence="9 10" id="KW-0472">Membrane</keyword>
<keyword evidence="4" id="KW-0808">Transferase</keyword>
<dbReference type="OrthoDB" id="377083at2759"/>
<accession>A0A1E3PDR8</accession>
<dbReference type="STRING" id="857566.A0A1E3PDR8"/>
<keyword evidence="7" id="KW-0256">Endoplasmic reticulum</keyword>
<feature type="transmembrane region" description="Helical" evidence="10">
    <location>
        <begin position="160"/>
        <end position="177"/>
    </location>
</feature>
<evidence type="ECO:0000256" key="9">
    <source>
        <dbReference type="ARBA" id="ARBA00023136"/>
    </source>
</evidence>
<dbReference type="EMBL" id="KV454416">
    <property type="protein sequence ID" value="ODQ63102.1"/>
    <property type="molecule type" value="Genomic_DNA"/>
</dbReference>
<proteinExistence type="inferred from homology"/>
<name>A0A1E3PDR8_9ASCO</name>
<evidence type="ECO:0000256" key="6">
    <source>
        <dbReference type="ARBA" id="ARBA00022777"/>
    </source>
</evidence>
<evidence type="ECO:0000313" key="11">
    <source>
        <dbReference type="EMBL" id="ODQ63102.1"/>
    </source>
</evidence>
<evidence type="ECO:0000256" key="8">
    <source>
        <dbReference type="ARBA" id="ARBA00022989"/>
    </source>
</evidence>
<keyword evidence="8 10" id="KW-1133">Transmembrane helix</keyword>
<feature type="transmembrane region" description="Helical" evidence="10">
    <location>
        <begin position="60"/>
        <end position="79"/>
    </location>
</feature>
<dbReference type="PANTHER" id="PTHR13205">
    <property type="entry name" value="TRANSMEMBRANE PROTEIN 15-RELATED"/>
    <property type="match status" value="1"/>
</dbReference>
<dbReference type="AlphaFoldDB" id="A0A1E3PDR8"/>
<evidence type="ECO:0000256" key="10">
    <source>
        <dbReference type="SAM" id="Phobius"/>
    </source>
</evidence>
<dbReference type="InterPro" id="IPR032974">
    <property type="entry name" value="Polypren_kinase"/>
</dbReference>
<evidence type="ECO:0000256" key="2">
    <source>
        <dbReference type="ARBA" id="ARBA00010794"/>
    </source>
</evidence>
<feature type="transmembrane region" description="Helical" evidence="10">
    <location>
        <begin position="100"/>
        <end position="121"/>
    </location>
</feature>